<dbReference type="AlphaFoldDB" id="A0A177AQM4"/>
<proteinExistence type="predicted"/>
<feature type="non-terminal residue" evidence="1">
    <location>
        <position position="186"/>
    </location>
</feature>
<dbReference type="Proteomes" id="UP000078046">
    <property type="component" value="Unassembled WGS sequence"/>
</dbReference>
<accession>A0A177AQM4</accession>
<gene>
    <name evidence="1" type="ORF">A3Q56_08185</name>
</gene>
<dbReference type="EMBL" id="LWCA01002120">
    <property type="protein sequence ID" value="OAF64110.1"/>
    <property type="molecule type" value="Genomic_DNA"/>
</dbReference>
<name>A0A177AQM4_9BILA</name>
<protein>
    <submittedName>
        <fullName evidence="1">Uncharacterized protein</fullName>
    </submittedName>
</protein>
<keyword evidence="2" id="KW-1185">Reference proteome</keyword>
<feature type="non-terminal residue" evidence="1">
    <location>
        <position position="1"/>
    </location>
</feature>
<organism evidence="1 2">
    <name type="scientific">Intoshia linei</name>
    <dbReference type="NCBI Taxonomy" id="1819745"/>
    <lineage>
        <taxon>Eukaryota</taxon>
        <taxon>Metazoa</taxon>
        <taxon>Spiralia</taxon>
        <taxon>Lophotrochozoa</taxon>
        <taxon>Mesozoa</taxon>
        <taxon>Orthonectida</taxon>
        <taxon>Rhopaluridae</taxon>
        <taxon>Intoshia</taxon>
    </lineage>
</organism>
<sequence>KNKETNYALKHRAGLTSKNVRALTQLSEYQLKYEYEPNMIKKKIDALKPKKNLQDFVITKKLTQENNFNKPKTNSVNIKKNDKNVCTSMKNEKIQCDLHCKDFDKHNTKTNEIKKQKKMIDCKKVMSKLVENRNGNVKINTNLSNNPVANVAQSIVNNSEYIQRFRPPSEYVYFNGGFVPFHTDLH</sequence>
<evidence type="ECO:0000313" key="1">
    <source>
        <dbReference type="EMBL" id="OAF64110.1"/>
    </source>
</evidence>
<comment type="caution">
    <text evidence="1">The sequence shown here is derived from an EMBL/GenBank/DDBJ whole genome shotgun (WGS) entry which is preliminary data.</text>
</comment>
<reference evidence="1 2" key="1">
    <citation type="submission" date="2016-04" db="EMBL/GenBank/DDBJ databases">
        <title>The genome of Intoshia linei affirms orthonectids as highly simplified spiralians.</title>
        <authorList>
            <person name="Mikhailov K.V."/>
            <person name="Slusarev G.S."/>
            <person name="Nikitin M.A."/>
            <person name="Logacheva M.D."/>
            <person name="Penin A."/>
            <person name="Aleoshin V."/>
            <person name="Panchin Y.V."/>
        </authorList>
    </citation>
    <scope>NUCLEOTIDE SEQUENCE [LARGE SCALE GENOMIC DNA]</scope>
    <source>
        <strain evidence="1">Intl2013</strain>
        <tissue evidence="1">Whole animal</tissue>
    </source>
</reference>
<evidence type="ECO:0000313" key="2">
    <source>
        <dbReference type="Proteomes" id="UP000078046"/>
    </source>
</evidence>